<dbReference type="PANTHER" id="PTHR23099:SF0">
    <property type="entry name" value="GERM CELL NUCLEAR ACIDIC PROTEIN"/>
    <property type="match status" value="1"/>
</dbReference>
<accession>A0A6P8Y7J8</accession>
<gene>
    <name evidence="4" type="primary">LOC117578203</name>
</gene>
<dbReference type="GO" id="GO:0005634">
    <property type="term" value="C:nucleus"/>
    <property type="evidence" value="ECO:0007669"/>
    <property type="project" value="TreeGrafter"/>
</dbReference>
<feature type="compositionally biased region" description="Polar residues" evidence="1">
    <location>
        <begin position="338"/>
        <end position="369"/>
    </location>
</feature>
<evidence type="ECO:0000259" key="2">
    <source>
        <dbReference type="SMART" id="SM00731"/>
    </source>
</evidence>
<dbReference type="AlphaFoldDB" id="A0A6P8Y7J8"/>
<feature type="region of interest" description="Disordered" evidence="1">
    <location>
        <begin position="669"/>
        <end position="689"/>
    </location>
</feature>
<name>A0A6P8Y7J8_DROAB</name>
<feature type="region of interest" description="Disordered" evidence="1">
    <location>
        <begin position="478"/>
        <end position="528"/>
    </location>
</feature>
<feature type="compositionally biased region" description="Acidic residues" evidence="1">
    <location>
        <begin position="151"/>
        <end position="161"/>
    </location>
</feature>
<dbReference type="PANTHER" id="PTHR23099">
    <property type="entry name" value="TRANSCRIPTIONAL REGULATOR"/>
    <property type="match status" value="1"/>
</dbReference>
<dbReference type="GO" id="GO:0006974">
    <property type="term" value="P:DNA damage response"/>
    <property type="evidence" value="ECO:0007669"/>
    <property type="project" value="UniProtKB-ARBA"/>
</dbReference>
<feature type="compositionally biased region" description="Low complexity" evidence="1">
    <location>
        <begin position="760"/>
        <end position="773"/>
    </location>
</feature>
<feature type="region of interest" description="Disordered" evidence="1">
    <location>
        <begin position="595"/>
        <end position="615"/>
    </location>
</feature>
<keyword evidence="3" id="KW-1185">Reference proteome</keyword>
<dbReference type="RefSeq" id="XP_034119430.1">
    <property type="nucleotide sequence ID" value="XM_034263539.2"/>
</dbReference>
<evidence type="ECO:0000313" key="4">
    <source>
        <dbReference type="RefSeq" id="XP_034119430.1"/>
    </source>
</evidence>
<feature type="compositionally biased region" description="Low complexity" evidence="1">
    <location>
        <begin position="485"/>
        <end position="497"/>
    </location>
</feature>
<protein>
    <submittedName>
        <fullName evidence="4">Germ cell nuclear acidic protein</fullName>
    </submittedName>
</protein>
<proteinExistence type="predicted"/>
<dbReference type="GeneID" id="117578203"/>
<dbReference type="Pfam" id="PF10263">
    <property type="entry name" value="SprT-like"/>
    <property type="match status" value="1"/>
</dbReference>
<feature type="compositionally biased region" description="Low complexity" evidence="1">
    <location>
        <begin position="671"/>
        <end position="682"/>
    </location>
</feature>
<feature type="domain" description="SprT-like" evidence="2">
    <location>
        <begin position="825"/>
        <end position="977"/>
    </location>
</feature>
<feature type="region of interest" description="Disordered" evidence="1">
    <location>
        <begin position="57"/>
        <end position="96"/>
    </location>
</feature>
<feature type="region of interest" description="Disordered" evidence="1">
    <location>
        <begin position="148"/>
        <end position="197"/>
    </location>
</feature>
<evidence type="ECO:0000313" key="3">
    <source>
        <dbReference type="Proteomes" id="UP000515160"/>
    </source>
</evidence>
<feature type="compositionally biased region" description="Basic and acidic residues" evidence="1">
    <location>
        <begin position="172"/>
        <end position="185"/>
    </location>
</feature>
<feature type="region of interest" description="Disordered" evidence="1">
    <location>
        <begin position="274"/>
        <end position="380"/>
    </location>
</feature>
<feature type="region of interest" description="Disordered" evidence="1">
    <location>
        <begin position="755"/>
        <end position="790"/>
    </location>
</feature>
<feature type="region of interest" description="Disordered" evidence="1">
    <location>
        <begin position="403"/>
        <end position="439"/>
    </location>
</feature>
<dbReference type="SMART" id="SM00731">
    <property type="entry name" value="SprT"/>
    <property type="match status" value="1"/>
</dbReference>
<sequence length="1064" mass="118947">MADKSNAFKLFRTVDPSTVNVPIKDKFAKLTLSSNKKKQLASENIEKTNVSRQLLGELNERTHENPLLRSDSSVSSNSMKMGVEQKEPKTVQDESTQLDVSDYMEVLQLSGDGCTQRSEYVDVEQLSTQVSNLRVQPKEEVSICISSTTEEANDEEDDDNESCITISDSETEQDKQEEKQKEQEKPSMAISEQSAAVAVPGNKLQLLEAFLRDVSFERREMERRGIVDMSSDQLLHSRIASADTESMSQDIDITRLSSCSRPLDSSRLLADNETEVNTELDESKRLADNETEVNTELNESKRLADNETEVNTVCSEEQQELEDPQPSCRRLANDETEQQSVADDTIPETSSEAEQSPVRSRTASGSSVETARETERELGTPAIQVSSINISAKINIKIHIPNMESSSAESESEDDEQPLEQPEEQAEENQQQRQQKDRSILQADASEDEQFLTNAEELLNQLYGKSWQTPDVIRTLKRASGSGGKTATRAAAATKASTVDRTPLTELRRQPKSRPAAATTAKKRQPAAKCNESALGDFSIFKRALHNNQLNSTHLPAATAAAKKVAGTRSARVANKQQVRTNHVYEERWRALVDTDSGTDASDDEDADATDCSVGSGDNAGHMTYLDLTKAEVQVVSSPDGSSGDKSPKFPKKLDDILRTCRATVKPKMCATPSAPSTPATPLNVDLPPTRRQLFTPNFGYEDENAAKAIVERALDMNNLDELEIFYQPGSTVHKRVQEVKRQLGIAVKSPNAKPIFKLPTTTTPQVTPSRTPSARKPTPKQKQTPQVRGSGKCSFIKSLEKDVSREYADNEAYFYRENFKRNKEELATRLYDMFNEKVFNNKLQVPIVWTKMLRNTAGRCRNKRKLNERMCVLELSVKVLTSADRLRCTLIHEMCHAATWIFNNEGGHGRTWKQWTYRAMAAFPDLPSINVCHDYDIEFKYTYRCEACDVGSKAHSRHRKVDNIRCRLCSGPIQLFINKKDKQGNVQMQPVREATGFAKFVKEQFKKHKRPDLTAAQVMRILSVEYAKQKDNKAATGAAGATDDLIANQVETLALDDDDDDEN</sequence>
<dbReference type="Proteomes" id="UP000515160">
    <property type="component" value="Chromosome X"/>
</dbReference>
<dbReference type="CTD" id="93953"/>
<organism evidence="3 4">
    <name type="scientific">Drosophila albomicans</name>
    <name type="common">Fruit fly</name>
    <dbReference type="NCBI Taxonomy" id="7291"/>
    <lineage>
        <taxon>Eukaryota</taxon>
        <taxon>Metazoa</taxon>
        <taxon>Ecdysozoa</taxon>
        <taxon>Arthropoda</taxon>
        <taxon>Hexapoda</taxon>
        <taxon>Insecta</taxon>
        <taxon>Pterygota</taxon>
        <taxon>Neoptera</taxon>
        <taxon>Endopterygota</taxon>
        <taxon>Diptera</taxon>
        <taxon>Brachycera</taxon>
        <taxon>Muscomorpha</taxon>
        <taxon>Ephydroidea</taxon>
        <taxon>Drosophilidae</taxon>
        <taxon>Drosophila</taxon>
    </lineage>
</organism>
<feature type="compositionally biased region" description="Basic and acidic residues" evidence="1">
    <location>
        <begin position="83"/>
        <end position="92"/>
    </location>
</feature>
<dbReference type="InterPro" id="IPR006640">
    <property type="entry name" value="SprT-like_domain"/>
</dbReference>
<evidence type="ECO:0000256" key="1">
    <source>
        <dbReference type="SAM" id="MobiDB-lite"/>
    </source>
</evidence>
<reference evidence="4" key="1">
    <citation type="submission" date="2025-08" db="UniProtKB">
        <authorList>
            <consortium name="RefSeq"/>
        </authorList>
    </citation>
    <scope>IDENTIFICATION</scope>
    <source>
        <strain evidence="4">15112-1751.03</strain>
        <tissue evidence="4">Whole Adult</tissue>
    </source>
</reference>
<dbReference type="OrthoDB" id="20772at2759"/>
<feature type="compositionally biased region" description="Acidic residues" evidence="1">
    <location>
        <begin position="410"/>
        <end position="427"/>
    </location>
</feature>